<reference evidence="1 2" key="1">
    <citation type="submission" date="2016-03" db="EMBL/GenBank/DDBJ databases">
        <title>Draft genome sequence of Paenibacillus antarcticus CECT 5836.</title>
        <authorList>
            <person name="Shin S.-K."/>
            <person name="Yi H."/>
        </authorList>
    </citation>
    <scope>NUCLEOTIDE SEQUENCE [LARGE SCALE GENOMIC DNA]</scope>
    <source>
        <strain evidence="1 2">CECT 5836</strain>
    </source>
</reference>
<dbReference type="RefSeq" id="WP_068653154.1">
    <property type="nucleotide sequence ID" value="NZ_CP043611.1"/>
</dbReference>
<dbReference type="EMBL" id="LVJI01000054">
    <property type="protein sequence ID" value="OAB40352.1"/>
    <property type="molecule type" value="Genomic_DNA"/>
</dbReference>
<dbReference type="Proteomes" id="UP000077355">
    <property type="component" value="Unassembled WGS sequence"/>
</dbReference>
<proteinExistence type="predicted"/>
<evidence type="ECO:0000313" key="1">
    <source>
        <dbReference type="EMBL" id="OAB40352.1"/>
    </source>
</evidence>
<keyword evidence="2" id="KW-1185">Reference proteome</keyword>
<comment type="caution">
    <text evidence="1">The sequence shown here is derived from an EMBL/GenBank/DDBJ whole genome shotgun (WGS) entry which is preliminary data.</text>
</comment>
<protein>
    <recommendedName>
        <fullName evidence="3">Lipoprotein</fullName>
    </recommendedName>
</protein>
<gene>
    <name evidence="1" type="ORF">PBAT_23910</name>
</gene>
<dbReference type="AlphaFoldDB" id="A0A168JA71"/>
<evidence type="ECO:0008006" key="3">
    <source>
        <dbReference type="Google" id="ProtNLM"/>
    </source>
</evidence>
<accession>A0A168JA71</accession>
<sequence>MKKRQFLFMCTAMIYLLFVGCSNKKLSDEPVRPIIILDQQRIEYRLGPYCWFGTKKDGICGDPLHPDIFYKSIKE</sequence>
<dbReference type="OrthoDB" id="2614554at2"/>
<organism evidence="1 2">
    <name type="scientific">Paenibacillus antarcticus</name>
    <dbReference type="NCBI Taxonomy" id="253703"/>
    <lineage>
        <taxon>Bacteria</taxon>
        <taxon>Bacillati</taxon>
        <taxon>Bacillota</taxon>
        <taxon>Bacilli</taxon>
        <taxon>Bacillales</taxon>
        <taxon>Paenibacillaceae</taxon>
        <taxon>Paenibacillus</taxon>
    </lineage>
</organism>
<name>A0A168JA71_9BACL</name>
<dbReference type="PROSITE" id="PS51257">
    <property type="entry name" value="PROKAR_LIPOPROTEIN"/>
    <property type="match status" value="1"/>
</dbReference>
<evidence type="ECO:0000313" key="2">
    <source>
        <dbReference type="Proteomes" id="UP000077355"/>
    </source>
</evidence>